<proteinExistence type="predicted"/>
<dbReference type="Proteomes" id="UP000188354">
    <property type="component" value="Chromosome LG05"/>
</dbReference>
<name>A0A4P1RJQ7_LUPAN</name>
<dbReference type="AlphaFoldDB" id="A0A4P1RJQ7"/>
<evidence type="ECO:0000313" key="1">
    <source>
        <dbReference type="EMBL" id="OIW11859.1"/>
    </source>
</evidence>
<organism evidence="1 2">
    <name type="scientific">Lupinus angustifolius</name>
    <name type="common">Narrow-leaved blue lupine</name>
    <dbReference type="NCBI Taxonomy" id="3871"/>
    <lineage>
        <taxon>Eukaryota</taxon>
        <taxon>Viridiplantae</taxon>
        <taxon>Streptophyta</taxon>
        <taxon>Embryophyta</taxon>
        <taxon>Tracheophyta</taxon>
        <taxon>Spermatophyta</taxon>
        <taxon>Magnoliopsida</taxon>
        <taxon>eudicotyledons</taxon>
        <taxon>Gunneridae</taxon>
        <taxon>Pentapetalae</taxon>
        <taxon>rosids</taxon>
        <taxon>fabids</taxon>
        <taxon>Fabales</taxon>
        <taxon>Fabaceae</taxon>
        <taxon>Papilionoideae</taxon>
        <taxon>50 kb inversion clade</taxon>
        <taxon>genistoids sensu lato</taxon>
        <taxon>core genistoids</taxon>
        <taxon>Genisteae</taxon>
        <taxon>Lupinus</taxon>
    </lineage>
</organism>
<dbReference type="OrthoDB" id="1436243at2759"/>
<gene>
    <name evidence="1" type="ORF">TanjilG_31609</name>
</gene>
<accession>A0A4P1RJQ7</accession>
<dbReference type="SUPFAM" id="SSF52058">
    <property type="entry name" value="L domain-like"/>
    <property type="match status" value="1"/>
</dbReference>
<dbReference type="InterPro" id="IPR044974">
    <property type="entry name" value="Disease_R_plants"/>
</dbReference>
<keyword evidence="2" id="KW-1185">Reference proteome</keyword>
<evidence type="ECO:0008006" key="3">
    <source>
        <dbReference type="Google" id="ProtNLM"/>
    </source>
</evidence>
<dbReference type="PANTHER" id="PTHR11017">
    <property type="entry name" value="LEUCINE-RICH REPEAT-CONTAINING PROTEIN"/>
    <property type="match status" value="1"/>
</dbReference>
<dbReference type="GO" id="GO:0006952">
    <property type="term" value="P:defense response"/>
    <property type="evidence" value="ECO:0007669"/>
    <property type="project" value="InterPro"/>
</dbReference>
<evidence type="ECO:0000313" key="2">
    <source>
        <dbReference type="Proteomes" id="UP000188354"/>
    </source>
</evidence>
<dbReference type="Gramene" id="OIW11859">
    <property type="protein sequence ID" value="OIW11859"/>
    <property type="gene ID" value="TanjilG_31609"/>
</dbReference>
<protein>
    <recommendedName>
        <fullName evidence="3">Leucine-rich repeat-containing N-terminal plant-type domain-containing protein</fullName>
    </recommendedName>
</protein>
<dbReference type="PANTHER" id="PTHR11017:SF512">
    <property type="entry name" value="ADP-RIBOSYL CYCLASE_CYCLIC ADP-RIBOSE HYDROLASE"/>
    <property type="match status" value="1"/>
</dbReference>
<reference evidence="1 2" key="1">
    <citation type="journal article" date="2017" name="Plant Biotechnol. J.">
        <title>A comprehensive draft genome sequence for lupin (Lupinus angustifolius), an emerging health food: insights into plant-microbe interactions and legume evolution.</title>
        <authorList>
            <person name="Hane J.K."/>
            <person name="Ming Y."/>
            <person name="Kamphuis L.G."/>
            <person name="Nelson M.N."/>
            <person name="Garg G."/>
            <person name="Atkins C.A."/>
            <person name="Bayer P.E."/>
            <person name="Bravo A."/>
            <person name="Bringans S."/>
            <person name="Cannon S."/>
            <person name="Edwards D."/>
            <person name="Foley R."/>
            <person name="Gao L.L."/>
            <person name="Harrison M.J."/>
            <person name="Huang W."/>
            <person name="Hurgobin B."/>
            <person name="Li S."/>
            <person name="Liu C.W."/>
            <person name="McGrath A."/>
            <person name="Morahan G."/>
            <person name="Murray J."/>
            <person name="Weller J."/>
            <person name="Jian J."/>
            <person name="Singh K.B."/>
        </authorList>
    </citation>
    <scope>NUCLEOTIDE SEQUENCE [LARGE SCALE GENOMIC DNA]</scope>
    <source>
        <strain evidence="2">cv. Tanjil</strain>
        <tissue evidence="1">Whole plant</tissue>
    </source>
</reference>
<dbReference type="InterPro" id="IPR032675">
    <property type="entry name" value="LRR_dom_sf"/>
</dbReference>
<sequence length="153" mass="17680">MYYMIQEMGHGIVRGAYINNLGQQTRLWDFQEVCDVLTNNRGTEAIESLALDFSQIFYIHFSSHAFIKMPNVRLLAFNDNWRSNNTMSISGSFELLQGLRFLRLDNYPLKSIPSFCHMDKLVVLSMPCSNLEKLLNGAQVCMIYNMCICFGRE</sequence>
<dbReference type="Gene3D" id="3.80.10.10">
    <property type="entry name" value="Ribonuclease Inhibitor"/>
    <property type="match status" value="1"/>
</dbReference>
<dbReference type="KEGG" id="lang:109347178"/>
<dbReference type="EMBL" id="CM007365">
    <property type="protein sequence ID" value="OIW11859.1"/>
    <property type="molecule type" value="Genomic_DNA"/>
</dbReference>